<evidence type="ECO:0000256" key="5">
    <source>
        <dbReference type="ARBA" id="ARBA00022984"/>
    </source>
</evidence>
<evidence type="ECO:0000256" key="8">
    <source>
        <dbReference type="ARBA" id="ARBA00060041"/>
    </source>
</evidence>
<evidence type="ECO:0000313" key="12">
    <source>
        <dbReference type="EMBL" id="PMP73092.1"/>
    </source>
</evidence>
<evidence type="ECO:0000313" key="13">
    <source>
        <dbReference type="Proteomes" id="UP000242881"/>
    </source>
</evidence>
<evidence type="ECO:0000256" key="6">
    <source>
        <dbReference type="ARBA" id="ARBA00022989"/>
    </source>
</evidence>
<keyword evidence="10 11" id="KW-0961">Cell wall biogenesis/degradation</keyword>
<evidence type="ECO:0000256" key="11">
    <source>
        <dbReference type="PIRNR" id="PIRNR002869"/>
    </source>
</evidence>
<dbReference type="PANTHER" id="PTHR47019:SF1">
    <property type="entry name" value="LIPID II FLIPPASE MURJ"/>
    <property type="match status" value="1"/>
</dbReference>
<dbReference type="Pfam" id="PF03023">
    <property type="entry name" value="MurJ"/>
    <property type="match status" value="1"/>
</dbReference>
<evidence type="ECO:0000256" key="2">
    <source>
        <dbReference type="ARBA" id="ARBA00022475"/>
    </source>
</evidence>
<comment type="similarity">
    <text evidence="9 10 11">Belongs to the MurJ/MviN family.</text>
</comment>
<feature type="transmembrane region" description="Helical" evidence="10">
    <location>
        <begin position="442"/>
        <end position="459"/>
    </location>
</feature>
<dbReference type="GO" id="GO:0071555">
    <property type="term" value="P:cell wall organization"/>
    <property type="evidence" value="ECO:0007669"/>
    <property type="project" value="UniProtKB-UniRule"/>
</dbReference>
<comment type="caution">
    <text evidence="10">Lacks conserved residue(s) required for the propagation of feature annotation.</text>
</comment>
<protein>
    <recommendedName>
        <fullName evidence="10">Probable lipid II flippase MurJ</fullName>
    </recommendedName>
</protein>
<keyword evidence="4 10" id="KW-0133">Cell shape</keyword>
<evidence type="ECO:0000256" key="3">
    <source>
        <dbReference type="ARBA" id="ARBA00022692"/>
    </source>
</evidence>
<dbReference type="AlphaFoldDB" id="A0A2J6WRR4"/>
<evidence type="ECO:0000256" key="10">
    <source>
        <dbReference type="HAMAP-Rule" id="MF_02078"/>
    </source>
</evidence>
<dbReference type="PANTHER" id="PTHR47019">
    <property type="entry name" value="LIPID II FLIPPASE MURJ"/>
    <property type="match status" value="1"/>
</dbReference>
<feature type="transmembrane region" description="Helical" evidence="10">
    <location>
        <begin position="229"/>
        <end position="246"/>
    </location>
</feature>
<dbReference type="GO" id="GO:0015648">
    <property type="term" value="F:lipid-linked peptidoglycan transporter activity"/>
    <property type="evidence" value="ECO:0007669"/>
    <property type="project" value="UniProtKB-UniRule"/>
</dbReference>
<accession>A0A2J6WRR4</accession>
<comment type="subcellular location">
    <subcellularLocation>
        <location evidence="1 10">Cell membrane</location>
        <topology evidence="1 10">Multi-pass membrane protein</topology>
    </subcellularLocation>
</comment>
<dbReference type="PRINTS" id="PR01806">
    <property type="entry name" value="VIRFACTRMVIN"/>
</dbReference>
<name>A0A2J6WRR4_9BACT</name>
<dbReference type="GO" id="GO:0009252">
    <property type="term" value="P:peptidoglycan biosynthetic process"/>
    <property type="evidence" value="ECO:0007669"/>
    <property type="project" value="UniProtKB-UniRule"/>
</dbReference>
<dbReference type="NCBIfam" id="TIGR01695">
    <property type="entry name" value="murJ_mviN"/>
    <property type="match status" value="1"/>
</dbReference>
<dbReference type="CDD" id="cd13123">
    <property type="entry name" value="MATE_MurJ_like"/>
    <property type="match status" value="1"/>
</dbReference>
<keyword evidence="6 10" id="KW-1133">Transmembrane helix</keyword>
<keyword evidence="10 11" id="KW-0813">Transport</keyword>
<feature type="transmembrane region" description="Helical" evidence="10">
    <location>
        <begin position="89"/>
        <end position="112"/>
    </location>
</feature>
<feature type="transmembrane region" description="Helical" evidence="10">
    <location>
        <begin position="465"/>
        <end position="486"/>
    </location>
</feature>
<feature type="transmembrane region" description="Helical" evidence="10">
    <location>
        <begin position="187"/>
        <end position="208"/>
    </location>
</feature>
<dbReference type="HAMAP" id="MF_02078">
    <property type="entry name" value="MurJ_MviN"/>
    <property type="match status" value="1"/>
</dbReference>
<dbReference type="GO" id="GO:0005886">
    <property type="term" value="C:plasma membrane"/>
    <property type="evidence" value="ECO:0007669"/>
    <property type="project" value="UniProtKB-SubCell"/>
</dbReference>
<reference evidence="12 13" key="1">
    <citation type="submission" date="2018-01" db="EMBL/GenBank/DDBJ databases">
        <title>Metagenomic assembled genomes from two thermal pools in the Uzon Caldera, Kamchatka, Russia.</title>
        <authorList>
            <person name="Wilkins L."/>
            <person name="Ettinger C."/>
        </authorList>
    </citation>
    <scope>NUCLEOTIDE SEQUENCE [LARGE SCALE GENOMIC DNA]</scope>
    <source>
        <strain evidence="12">ZAV-05</strain>
    </source>
</reference>
<proteinExistence type="inferred from homology"/>
<comment type="caution">
    <text evidence="12">The sequence shown here is derived from an EMBL/GenBank/DDBJ whole genome shotgun (WGS) entry which is preliminary data.</text>
</comment>
<keyword evidence="5 10" id="KW-0573">Peptidoglycan synthesis</keyword>
<evidence type="ECO:0000256" key="9">
    <source>
        <dbReference type="ARBA" id="ARBA00061532"/>
    </source>
</evidence>
<evidence type="ECO:0000256" key="7">
    <source>
        <dbReference type="ARBA" id="ARBA00023136"/>
    </source>
</evidence>
<keyword evidence="7 10" id="KW-0472">Membrane</keyword>
<dbReference type="InterPro" id="IPR004268">
    <property type="entry name" value="MurJ"/>
</dbReference>
<gene>
    <name evidence="12" type="primary">mviN</name>
    <name evidence="10" type="synonym">murJ</name>
    <name evidence="12" type="ORF">C0187_00055</name>
</gene>
<organism evidence="12 13">
    <name type="scientific">Calditerrivibrio nitroreducens</name>
    <dbReference type="NCBI Taxonomy" id="477976"/>
    <lineage>
        <taxon>Bacteria</taxon>
        <taxon>Pseudomonadati</taxon>
        <taxon>Deferribacterota</taxon>
        <taxon>Deferribacteres</taxon>
        <taxon>Deferribacterales</taxon>
        <taxon>Calditerrivibrionaceae</taxon>
    </lineage>
</organism>
<feature type="transmembrane region" description="Helical" evidence="10">
    <location>
        <begin position="357"/>
        <end position="375"/>
    </location>
</feature>
<dbReference type="GO" id="GO:0034204">
    <property type="term" value="P:lipid translocation"/>
    <property type="evidence" value="ECO:0007669"/>
    <property type="project" value="TreeGrafter"/>
</dbReference>
<dbReference type="Proteomes" id="UP000242881">
    <property type="component" value="Unassembled WGS sequence"/>
</dbReference>
<keyword evidence="3 10" id="KW-0812">Transmembrane</keyword>
<dbReference type="InterPro" id="IPR051050">
    <property type="entry name" value="Lipid_II_flippase_MurJ/MviN"/>
</dbReference>
<evidence type="ECO:0000256" key="4">
    <source>
        <dbReference type="ARBA" id="ARBA00022960"/>
    </source>
</evidence>
<comment type="pathway">
    <text evidence="10">Cell wall biogenesis; peptidoglycan biosynthesis.</text>
</comment>
<dbReference type="EMBL" id="PNIN01000001">
    <property type="protein sequence ID" value="PMP73092.1"/>
    <property type="molecule type" value="Genomic_DNA"/>
</dbReference>
<feature type="transmembrane region" description="Helical" evidence="10">
    <location>
        <begin position="132"/>
        <end position="153"/>
    </location>
</feature>
<feature type="transmembrane region" description="Helical" evidence="10">
    <location>
        <begin position="382"/>
        <end position="402"/>
    </location>
</feature>
<feature type="transmembrane region" description="Helical" evidence="10">
    <location>
        <begin position="408"/>
        <end position="426"/>
    </location>
</feature>
<dbReference type="UniPathway" id="UPA00219"/>
<keyword evidence="2 10" id="KW-1003">Cell membrane</keyword>
<sequence length="494" mass="55258">MKNRGFLHYFLKSSSGIMTSRVLGLVRDLTVAAVFGANRFTDAFFVAFAIPNLFRALFAEGALSSAYVPILAEKYAKSKDNAIKYLNQLIIGVSGFILFITLLVYIFPDYIITLFMPGSRNDLDVIGAASKMLVIVMPYLWFVTVVAMLTGYLNLMGSYYVPYSSTAMLNIFMMLGALAGYHYGGNIIYLAWGVLLGGVAQLLYVFFYSLKKGFKVVSFGERDPDLKKTFLLIIPSIAGLGINQINFVVDRIFASFLSAGSISFLYYANRLFQFPLGVFSVALNSVSLTEMSRALANNDRVRAYKIIDKSIISLCFIVIPATIGLFLLSYDITALIYKRKSFGITEAKLTSEALKMYSIGLLFYSLVGLFTRVFYTKKDTITPVRVAFFMSMLNALLDYIFMFRFGHAGIALASSVVAMINTIILYKKIGDYRFSFYENGGLMLKIVLSSVIMSCFIIIGKYFKINVLINVVLSSLLYFASCRLMGIRIREVLR</sequence>
<dbReference type="PIRSF" id="PIRSF002869">
    <property type="entry name" value="MviN"/>
    <property type="match status" value="1"/>
</dbReference>
<feature type="transmembrane region" description="Helical" evidence="10">
    <location>
        <begin position="311"/>
        <end position="337"/>
    </location>
</feature>
<feature type="transmembrane region" description="Helical" evidence="10">
    <location>
        <begin position="160"/>
        <end position="181"/>
    </location>
</feature>
<evidence type="ECO:0000256" key="1">
    <source>
        <dbReference type="ARBA" id="ARBA00004651"/>
    </source>
</evidence>
<comment type="function">
    <text evidence="8 10 11">Involved in peptidoglycan biosynthesis. Transports lipid-linked peptidoglycan precursors from the inner to the outer leaflet of the cytoplasmic membrane.</text>
</comment>
<dbReference type="GO" id="GO:0008360">
    <property type="term" value="P:regulation of cell shape"/>
    <property type="evidence" value="ECO:0007669"/>
    <property type="project" value="UniProtKB-UniRule"/>
</dbReference>